<organism evidence="2 3">
    <name type="scientific">Chaetomium fimeti</name>
    <dbReference type="NCBI Taxonomy" id="1854472"/>
    <lineage>
        <taxon>Eukaryota</taxon>
        <taxon>Fungi</taxon>
        <taxon>Dikarya</taxon>
        <taxon>Ascomycota</taxon>
        <taxon>Pezizomycotina</taxon>
        <taxon>Sordariomycetes</taxon>
        <taxon>Sordariomycetidae</taxon>
        <taxon>Sordariales</taxon>
        <taxon>Chaetomiaceae</taxon>
        <taxon>Chaetomium</taxon>
    </lineage>
</organism>
<feature type="region of interest" description="Disordered" evidence="1">
    <location>
        <begin position="1"/>
        <end position="39"/>
    </location>
</feature>
<accession>A0AAE0LPQ8</accession>
<proteinExistence type="predicted"/>
<name>A0AAE0LPQ8_9PEZI</name>
<dbReference type="EMBL" id="JAUEPN010000006">
    <property type="protein sequence ID" value="KAK3292983.1"/>
    <property type="molecule type" value="Genomic_DNA"/>
</dbReference>
<dbReference type="Proteomes" id="UP001278766">
    <property type="component" value="Unassembled WGS sequence"/>
</dbReference>
<protein>
    <recommendedName>
        <fullName evidence="4">LEA domain-containing protein</fullName>
    </recommendedName>
</protein>
<dbReference type="RefSeq" id="XP_062656497.1">
    <property type="nucleotide sequence ID" value="XM_062802447.1"/>
</dbReference>
<feature type="compositionally biased region" description="Basic and acidic residues" evidence="1">
    <location>
        <begin position="104"/>
        <end position="121"/>
    </location>
</feature>
<feature type="region of interest" description="Disordered" evidence="1">
    <location>
        <begin position="78"/>
        <end position="158"/>
    </location>
</feature>
<feature type="compositionally biased region" description="Polar residues" evidence="1">
    <location>
        <begin position="1"/>
        <end position="33"/>
    </location>
</feature>
<gene>
    <name evidence="2" type="ORF">B0H64DRAFT_375963</name>
</gene>
<reference evidence="2" key="2">
    <citation type="submission" date="2023-06" db="EMBL/GenBank/DDBJ databases">
        <authorList>
            <consortium name="Lawrence Berkeley National Laboratory"/>
            <person name="Haridas S."/>
            <person name="Hensen N."/>
            <person name="Bonometti L."/>
            <person name="Westerberg I."/>
            <person name="Brannstrom I.O."/>
            <person name="Guillou S."/>
            <person name="Cros-Aarteil S."/>
            <person name="Calhoun S."/>
            <person name="Kuo A."/>
            <person name="Mondo S."/>
            <person name="Pangilinan J."/>
            <person name="Riley R."/>
            <person name="Labutti K."/>
            <person name="Andreopoulos B."/>
            <person name="Lipzen A."/>
            <person name="Chen C."/>
            <person name="Yanf M."/>
            <person name="Daum C."/>
            <person name="Ng V."/>
            <person name="Clum A."/>
            <person name="Steindorff A."/>
            <person name="Ohm R."/>
            <person name="Martin F."/>
            <person name="Silar P."/>
            <person name="Natvig D."/>
            <person name="Lalanne C."/>
            <person name="Gautier V."/>
            <person name="Ament-Velasquez S.L."/>
            <person name="Kruys A."/>
            <person name="Hutchinson M.I."/>
            <person name="Powell A.J."/>
            <person name="Barry K."/>
            <person name="Miller A.N."/>
            <person name="Grigoriev I.V."/>
            <person name="Debuchy R."/>
            <person name="Gladieux P."/>
            <person name="Thoren M.H."/>
            <person name="Johannesson H."/>
        </authorList>
    </citation>
    <scope>NUCLEOTIDE SEQUENCE</scope>
    <source>
        <strain evidence="2">CBS 168.71</strain>
    </source>
</reference>
<keyword evidence="3" id="KW-1185">Reference proteome</keyword>
<dbReference type="Gene3D" id="1.20.120.20">
    <property type="entry name" value="Apolipoprotein"/>
    <property type="match status" value="1"/>
</dbReference>
<evidence type="ECO:0000313" key="3">
    <source>
        <dbReference type="Proteomes" id="UP001278766"/>
    </source>
</evidence>
<sequence length="158" mass="16244">MSALTSRTAAITRRLASTTPTSTLSRAAFTTTTRRQKNPVEAAKDTLKTVDRKVSDTLVDGINIGSAYANKIKEATSEVSEGKVTGRASELRGEAAGKASEVAGEAKGKASEVAGEAKGKASELAGEARGAKEQAKGKASEMAGEAKAKVGEVKEKMS</sequence>
<reference evidence="2" key="1">
    <citation type="journal article" date="2023" name="Mol. Phylogenet. Evol.">
        <title>Genome-scale phylogeny and comparative genomics of the fungal order Sordariales.</title>
        <authorList>
            <person name="Hensen N."/>
            <person name="Bonometti L."/>
            <person name="Westerberg I."/>
            <person name="Brannstrom I.O."/>
            <person name="Guillou S."/>
            <person name="Cros-Aarteil S."/>
            <person name="Calhoun S."/>
            <person name="Haridas S."/>
            <person name="Kuo A."/>
            <person name="Mondo S."/>
            <person name="Pangilinan J."/>
            <person name="Riley R."/>
            <person name="LaButti K."/>
            <person name="Andreopoulos B."/>
            <person name="Lipzen A."/>
            <person name="Chen C."/>
            <person name="Yan M."/>
            <person name="Daum C."/>
            <person name="Ng V."/>
            <person name="Clum A."/>
            <person name="Steindorff A."/>
            <person name="Ohm R.A."/>
            <person name="Martin F."/>
            <person name="Silar P."/>
            <person name="Natvig D.O."/>
            <person name="Lalanne C."/>
            <person name="Gautier V."/>
            <person name="Ament-Velasquez S.L."/>
            <person name="Kruys A."/>
            <person name="Hutchinson M.I."/>
            <person name="Powell A.J."/>
            <person name="Barry K."/>
            <person name="Miller A.N."/>
            <person name="Grigoriev I.V."/>
            <person name="Debuchy R."/>
            <person name="Gladieux P."/>
            <person name="Hiltunen Thoren M."/>
            <person name="Johannesson H."/>
        </authorList>
    </citation>
    <scope>NUCLEOTIDE SEQUENCE</scope>
    <source>
        <strain evidence="2">CBS 168.71</strain>
    </source>
</reference>
<evidence type="ECO:0000256" key="1">
    <source>
        <dbReference type="SAM" id="MobiDB-lite"/>
    </source>
</evidence>
<evidence type="ECO:0008006" key="4">
    <source>
        <dbReference type="Google" id="ProtNLM"/>
    </source>
</evidence>
<evidence type="ECO:0000313" key="2">
    <source>
        <dbReference type="EMBL" id="KAK3292983.1"/>
    </source>
</evidence>
<dbReference type="GeneID" id="87839395"/>
<feature type="compositionally biased region" description="Basic and acidic residues" evidence="1">
    <location>
        <begin position="129"/>
        <end position="158"/>
    </location>
</feature>
<comment type="caution">
    <text evidence="2">The sequence shown here is derived from an EMBL/GenBank/DDBJ whole genome shotgun (WGS) entry which is preliminary data.</text>
</comment>
<dbReference type="AlphaFoldDB" id="A0AAE0LPQ8"/>